<dbReference type="AlphaFoldDB" id="A0A0A8YE49"/>
<name>A0A0A8YE49_ARUDO</name>
<accession>A0A0A8YE49</accession>
<reference evidence="1" key="1">
    <citation type="submission" date="2014-09" db="EMBL/GenBank/DDBJ databases">
        <authorList>
            <person name="Magalhaes I.L.F."/>
            <person name="Oliveira U."/>
            <person name="Santos F.R."/>
            <person name="Vidigal T.H.D.A."/>
            <person name="Brescovit A.D."/>
            <person name="Santos A.J."/>
        </authorList>
    </citation>
    <scope>NUCLEOTIDE SEQUENCE</scope>
    <source>
        <tissue evidence="1">Shoot tissue taken approximately 20 cm above the soil surface</tissue>
    </source>
</reference>
<protein>
    <submittedName>
        <fullName evidence="1">Uncharacterized protein</fullName>
    </submittedName>
</protein>
<reference evidence="1" key="2">
    <citation type="journal article" date="2015" name="Data Brief">
        <title>Shoot transcriptome of the giant reed, Arundo donax.</title>
        <authorList>
            <person name="Barrero R.A."/>
            <person name="Guerrero F.D."/>
            <person name="Moolhuijzen P."/>
            <person name="Goolsby J.A."/>
            <person name="Tidwell J."/>
            <person name="Bellgard S.E."/>
            <person name="Bellgard M.I."/>
        </authorList>
    </citation>
    <scope>NUCLEOTIDE SEQUENCE</scope>
    <source>
        <tissue evidence="1">Shoot tissue taken approximately 20 cm above the soil surface</tissue>
    </source>
</reference>
<dbReference type="EMBL" id="GBRH01276488">
    <property type="protein sequence ID" value="JAD21407.1"/>
    <property type="molecule type" value="Transcribed_RNA"/>
</dbReference>
<proteinExistence type="predicted"/>
<evidence type="ECO:0000313" key="1">
    <source>
        <dbReference type="EMBL" id="JAD21407.1"/>
    </source>
</evidence>
<organism evidence="1">
    <name type="scientific">Arundo donax</name>
    <name type="common">Giant reed</name>
    <name type="synonym">Donax arundinaceus</name>
    <dbReference type="NCBI Taxonomy" id="35708"/>
    <lineage>
        <taxon>Eukaryota</taxon>
        <taxon>Viridiplantae</taxon>
        <taxon>Streptophyta</taxon>
        <taxon>Embryophyta</taxon>
        <taxon>Tracheophyta</taxon>
        <taxon>Spermatophyta</taxon>
        <taxon>Magnoliopsida</taxon>
        <taxon>Liliopsida</taxon>
        <taxon>Poales</taxon>
        <taxon>Poaceae</taxon>
        <taxon>PACMAD clade</taxon>
        <taxon>Arundinoideae</taxon>
        <taxon>Arundineae</taxon>
        <taxon>Arundo</taxon>
    </lineage>
</organism>
<sequence length="50" mass="5462">MHDNRLDFPEPTTPHMATFIPLFTFNSTSVRVGEVASGSQLNIPLSISTS</sequence>